<organism evidence="4">
    <name type="scientific">Tanacetum cinerariifolium</name>
    <name type="common">Dalmatian daisy</name>
    <name type="synonym">Chrysanthemum cinerariifolium</name>
    <dbReference type="NCBI Taxonomy" id="118510"/>
    <lineage>
        <taxon>Eukaryota</taxon>
        <taxon>Viridiplantae</taxon>
        <taxon>Streptophyta</taxon>
        <taxon>Embryophyta</taxon>
        <taxon>Tracheophyta</taxon>
        <taxon>Spermatophyta</taxon>
        <taxon>Magnoliopsida</taxon>
        <taxon>eudicotyledons</taxon>
        <taxon>Gunneridae</taxon>
        <taxon>Pentapetalae</taxon>
        <taxon>asterids</taxon>
        <taxon>campanulids</taxon>
        <taxon>Asterales</taxon>
        <taxon>Asteraceae</taxon>
        <taxon>Asteroideae</taxon>
        <taxon>Anthemideae</taxon>
        <taxon>Anthemidinae</taxon>
        <taxon>Tanacetum</taxon>
    </lineage>
</organism>
<evidence type="ECO:0000256" key="3">
    <source>
        <dbReference type="ARBA" id="ARBA00023242"/>
    </source>
</evidence>
<dbReference type="InterPro" id="IPR037624">
    <property type="entry name" value="Nup133-like"/>
</dbReference>
<keyword evidence="3" id="KW-0539">Nucleus</keyword>
<proteinExistence type="predicted"/>
<protein>
    <submittedName>
        <fullName evidence="4">Uncharacterized protein</fullName>
    </submittedName>
</protein>
<feature type="non-terminal residue" evidence="4">
    <location>
        <position position="1"/>
    </location>
</feature>
<reference evidence="4" key="1">
    <citation type="journal article" date="2019" name="Sci. Rep.">
        <title>Draft genome of Tanacetum cinerariifolium, the natural source of mosquito coil.</title>
        <authorList>
            <person name="Yamashiro T."/>
            <person name="Shiraishi A."/>
            <person name="Satake H."/>
            <person name="Nakayama K."/>
        </authorList>
    </citation>
    <scope>NUCLEOTIDE SEQUENCE</scope>
</reference>
<dbReference type="AlphaFoldDB" id="A0A699J4U3"/>
<sequence length="173" mass="19161">VLYKVVDITTCLVKACEVWDDREVDCYGNANLVFPSDDGEDGAWAVLTEKAGVWAIPEKAVLLGGVEPPEHKVSEALLSQFFHEFLQSGVVTETLDKLKKSGSFERDGETNVFARVSKSVVDTLAKHWTTTRGAEIVALSVVSTQLLDKQQKHQKFLQFLALSKCHEALPSRQ</sequence>
<feature type="non-terminal residue" evidence="4">
    <location>
        <position position="173"/>
    </location>
</feature>
<dbReference type="GO" id="GO:0017056">
    <property type="term" value="F:structural constituent of nuclear pore"/>
    <property type="evidence" value="ECO:0007669"/>
    <property type="project" value="InterPro"/>
</dbReference>
<dbReference type="GO" id="GO:0000972">
    <property type="term" value="P:transcription-dependent tethering of RNA polymerase II gene DNA at nuclear periphery"/>
    <property type="evidence" value="ECO:0007669"/>
    <property type="project" value="TreeGrafter"/>
</dbReference>
<evidence type="ECO:0000256" key="1">
    <source>
        <dbReference type="ARBA" id="ARBA00004123"/>
    </source>
</evidence>
<accession>A0A699J4U3</accession>
<keyword evidence="2" id="KW-0813">Transport</keyword>
<comment type="caution">
    <text evidence="4">The sequence shown here is derived from an EMBL/GenBank/DDBJ whole genome shotgun (WGS) entry which is preliminary data.</text>
</comment>
<evidence type="ECO:0000313" key="4">
    <source>
        <dbReference type="EMBL" id="GFA12052.1"/>
    </source>
</evidence>
<dbReference type="EMBL" id="BKCJ010372024">
    <property type="protein sequence ID" value="GFA12052.1"/>
    <property type="molecule type" value="Genomic_DNA"/>
</dbReference>
<dbReference type="GO" id="GO:0031080">
    <property type="term" value="C:nuclear pore outer ring"/>
    <property type="evidence" value="ECO:0007669"/>
    <property type="project" value="TreeGrafter"/>
</dbReference>
<dbReference type="PANTHER" id="PTHR13405:SF11">
    <property type="entry name" value="NUCLEAR PORE COMPLEX PROTEIN NUP133"/>
    <property type="match status" value="1"/>
</dbReference>
<dbReference type="GO" id="GO:0016973">
    <property type="term" value="P:poly(A)+ mRNA export from nucleus"/>
    <property type="evidence" value="ECO:0007669"/>
    <property type="project" value="TreeGrafter"/>
</dbReference>
<dbReference type="GO" id="GO:0006606">
    <property type="term" value="P:protein import into nucleus"/>
    <property type="evidence" value="ECO:0007669"/>
    <property type="project" value="TreeGrafter"/>
</dbReference>
<name>A0A699J4U3_TANCI</name>
<comment type="subcellular location">
    <subcellularLocation>
        <location evidence="1">Nucleus</location>
    </subcellularLocation>
</comment>
<evidence type="ECO:0000256" key="2">
    <source>
        <dbReference type="ARBA" id="ARBA00022448"/>
    </source>
</evidence>
<gene>
    <name evidence="4" type="ORF">Tci_584024</name>
</gene>
<dbReference type="PANTHER" id="PTHR13405">
    <property type="entry name" value="NUCLEAR PORE COMPLEX PROTEIN NUP133"/>
    <property type="match status" value="1"/>
</dbReference>